<keyword evidence="12 16" id="KW-1133">Transmembrane helix</keyword>
<evidence type="ECO:0000313" key="18">
    <source>
        <dbReference type="EMBL" id="WOO79766.1"/>
    </source>
</evidence>
<feature type="transmembrane region" description="Helical" evidence="16">
    <location>
        <begin position="654"/>
        <end position="672"/>
    </location>
</feature>
<evidence type="ECO:0000256" key="7">
    <source>
        <dbReference type="ARBA" id="ARBA00022723"/>
    </source>
</evidence>
<reference evidence="18" key="1">
    <citation type="submission" date="2023-10" db="EMBL/GenBank/DDBJ databases">
        <authorList>
            <person name="Noh H."/>
        </authorList>
    </citation>
    <scope>NUCLEOTIDE SEQUENCE</scope>
    <source>
        <strain evidence="18">DUCC4014</strain>
    </source>
</reference>
<feature type="region of interest" description="Disordered" evidence="15">
    <location>
        <begin position="219"/>
        <end position="244"/>
    </location>
</feature>
<sequence length="778" mass="83665">MSEPAPPPPPPQAPGSPRSPRPNTNDGDLPLPATTPGYGPGVFVGQPAPPAPRQSVSSLLMLTMFFFFMSGNGPAYQPVVGPDGEFRPHLTELQLLRTQVGEYTAFLNGTGNWTEPPTPSLLPSAITPPAYDHTALAAAHAPFFTNITGWYRHAAAHTVDLGVPRPEAAGFFGSVALPSLNTTSAFNSTLATESRGRFNWSDAVKWDLHVSKERRVTFRGGNGTALPEDGHGAHGGSRPDPRAPDDWVWVKGTSTIETSIGSAVNYGFFGLHFVPNGTYTLYAMPEGLHIDVRNIPPLLPAHHNITSSIVLAELEKELKAQEDSFVLTDVKDEPEDMATRCPLVIQVSLPPLPAGVHPADVAAYESELSSPTGILTSLVRPPRYWEGKGLGGVAVSTECALAIGFDNGRGVPIDDFWRRSVNYAAYATVTQLVILVLLVRQMEATRTPSTLAKVSLWSIVIILLSDAWMFSAHAAIGLVSDNKASLPMLVPGFFGFCTVFVFGVRYAVLLNRIQAPERTYTPPVAAPAATAASAGAGATEATSPTDTTTDTPEPRRPFSEVVTDIVRENPAIQWFGGVLFTIFMFNILLMPSLVPFVLFATNSMWVPQIYRNATRGSSQSLSHTFVVGVGFGLLAIPLYPLACPNNIWFVDNADWVWGMVVWQIVQILILFAQDRFGPAFLNTHKAYNYHPMLPPPDAENAGGGAFEGGTTCSICMEEVSTHPSGPSTEGGSGALLGLNSRASYAVAPCHHLFHTKCLAQWLAIKTICPLCKRSLPPL</sequence>
<dbReference type="InterPro" id="IPR021319">
    <property type="entry name" value="DUF2921"/>
</dbReference>
<dbReference type="RefSeq" id="XP_062625798.1">
    <property type="nucleotide sequence ID" value="XM_062769814.1"/>
</dbReference>
<proteinExistence type="predicted"/>
<evidence type="ECO:0000256" key="6">
    <source>
        <dbReference type="ARBA" id="ARBA00022692"/>
    </source>
</evidence>
<keyword evidence="13 16" id="KW-0472">Membrane</keyword>
<dbReference type="GO" id="GO:0044695">
    <property type="term" value="C:Dsc E3 ubiquitin ligase complex"/>
    <property type="evidence" value="ECO:0007669"/>
    <property type="project" value="TreeGrafter"/>
</dbReference>
<dbReference type="EMBL" id="CP086715">
    <property type="protein sequence ID" value="WOO79766.1"/>
    <property type="molecule type" value="Genomic_DNA"/>
</dbReference>
<comment type="pathway">
    <text evidence="3">Protein modification; protein ubiquitination.</text>
</comment>
<evidence type="ECO:0000256" key="9">
    <source>
        <dbReference type="ARBA" id="ARBA00022771"/>
    </source>
</evidence>
<dbReference type="AlphaFoldDB" id="A0AAF1BGH1"/>
<evidence type="ECO:0000256" key="2">
    <source>
        <dbReference type="ARBA" id="ARBA00004127"/>
    </source>
</evidence>
<evidence type="ECO:0000256" key="8">
    <source>
        <dbReference type="ARBA" id="ARBA00022729"/>
    </source>
</evidence>
<evidence type="ECO:0000256" key="5">
    <source>
        <dbReference type="ARBA" id="ARBA00022679"/>
    </source>
</evidence>
<dbReference type="InterPro" id="IPR013083">
    <property type="entry name" value="Znf_RING/FYVE/PHD"/>
</dbReference>
<accession>A0AAF1BGH1</accession>
<keyword evidence="10" id="KW-0833">Ubl conjugation pathway</keyword>
<dbReference type="InterPro" id="IPR024766">
    <property type="entry name" value="Znf_RING_H2"/>
</dbReference>
<dbReference type="Gene3D" id="3.30.40.10">
    <property type="entry name" value="Zinc/RING finger domain, C3HC4 (zinc finger)"/>
    <property type="match status" value="1"/>
</dbReference>
<feature type="domain" description="RING-type" evidence="17">
    <location>
        <begin position="712"/>
        <end position="772"/>
    </location>
</feature>
<dbReference type="EC" id="2.3.2.27" evidence="4"/>
<dbReference type="SUPFAM" id="SSF57850">
    <property type="entry name" value="RING/U-box"/>
    <property type="match status" value="1"/>
</dbReference>
<dbReference type="PANTHER" id="PTHR22763:SF162">
    <property type="entry name" value="TRANSMEMBRANE E3 UBIQUITIN-PROTEIN LIGASE 1"/>
    <property type="match status" value="1"/>
</dbReference>
<keyword evidence="19" id="KW-1185">Reference proteome</keyword>
<evidence type="ECO:0000256" key="14">
    <source>
        <dbReference type="PROSITE-ProRule" id="PRU00175"/>
    </source>
</evidence>
<dbReference type="GO" id="GO:0012505">
    <property type="term" value="C:endomembrane system"/>
    <property type="evidence" value="ECO:0007669"/>
    <property type="project" value="UniProtKB-SubCell"/>
</dbReference>
<protein>
    <recommendedName>
        <fullName evidence="4">RING-type E3 ubiquitin transferase</fullName>
        <ecNumber evidence="4">2.3.2.27</ecNumber>
    </recommendedName>
</protein>
<dbReference type="GO" id="GO:0008270">
    <property type="term" value="F:zinc ion binding"/>
    <property type="evidence" value="ECO:0007669"/>
    <property type="project" value="UniProtKB-KW"/>
</dbReference>
<dbReference type="GeneID" id="87806527"/>
<evidence type="ECO:0000256" key="1">
    <source>
        <dbReference type="ARBA" id="ARBA00000900"/>
    </source>
</evidence>
<comment type="subcellular location">
    <subcellularLocation>
        <location evidence="2">Endomembrane system</location>
        <topology evidence="2">Multi-pass membrane protein</topology>
    </subcellularLocation>
</comment>
<evidence type="ECO:0000256" key="16">
    <source>
        <dbReference type="SAM" id="Phobius"/>
    </source>
</evidence>
<evidence type="ECO:0000256" key="4">
    <source>
        <dbReference type="ARBA" id="ARBA00012483"/>
    </source>
</evidence>
<feature type="region of interest" description="Disordered" evidence="15">
    <location>
        <begin position="1"/>
        <end position="50"/>
    </location>
</feature>
<comment type="catalytic activity">
    <reaction evidence="1">
        <text>S-ubiquitinyl-[E2 ubiquitin-conjugating enzyme]-L-cysteine + [acceptor protein]-L-lysine = [E2 ubiquitin-conjugating enzyme]-L-cysteine + N(6)-ubiquitinyl-[acceptor protein]-L-lysine.</text>
        <dbReference type="EC" id="2.3.2.27"/>
    </reaction>
</comment>
<keyword evidence="6 16" id="KW-0812">Transmembrane</keyword>
<keyword evidence="5" id="KW-0808">Transferase</keyword>
<evidence type="ECO:0000256" key="3">
    <source>
        <dbReference type="ARBA" id="ARBA00004906"/>
    </source>
</evidence>
<dbReference type="InterPro" id="IPR050731">
    <property type="entry name" value="HRD1_E3_ubiq-ligases"/>
</dbReference>
<feature type="compositionally biased region" description="Pro residues" evidence="15">
    <location>
        <begin position="1"/>
        <end position="20"/>
    </location>
</feature>
<dbReference type="GO" id="GO:0043161">
    <property type="term" value="P:proteasome-mediated ubiquitin-dependent protein catabolic process"/>
    <property type="evidence" value="ECO:0007669"/>
    <property type="project" value="TreeGrafter"/>
</dbReference>
<dbReference type="GO" id="GO:0061630">
    <property type="term" value="F:ubiquitin protein ligase activity"/>
    <property type="evidence" value="ECO:0007669"/>
    <property type="project" value="UniProtKB-EC"/>
</dbReference>
<evidence type="ECO:0000256" key="10">
    <source>
        <dbReference type="ARBA" id="ARBA00022786"/>
    </source>
</evidence>
<evidence type="ECO:0000256" key="13">
    <source>
        <dbReference type="ARBA" id="ARBA00023136"/>
    </source>
</evidence>
<dbReference type="Pfam" id="PF11145">
    <property type="entry name" value="DUF2921"/>
    <property type="match status" value="2"/>
</dbReference>
<feature type="transmembrane region" description="Helical" evidence="16">
    <location>
        <begin position="454"/>
        <end position="476"/>
    </location>
</feature>
<keyword evidence="7" id="KW-0479">Metal-binding</keyword>
<dbReference type="PROSITE" id="PS50089">
    <property type="entry name" value="ZF_RING_2"/>
    <property type="match status" value="1"/>
</dbReference>
<dbReference type="SMART" id="SM00184">
    <property type="entry name" value="RING"/>
    <property type="match status" value="1"/>
</dbReference>
<feature type="transmembrane region" description="Helical" evidence="16">
    <location>
        <begin position="423"/>
        <end position="442"/>
    </location>
</feature>
<evidence type="ECO:0000256" key="12">
    <source>
        <dbReference type="ARBA" id="ARBA00022989"/>
    </source>
</evidence>
<keyword evidence="11" id="KW-0862">Zinc</keyword>
<dbReference type="Pfam" id="PF12678">
    <property type="entry name" value="zf-rbx1"/>
    <property type="match status" value="1"/>
</dbReference>
<feature type="compositionally biased region" description="Basic and acidic residues" evidence="15">
    <location>
        <begin position="228"/>
        <end position="244"/>
    </location>
</feature>
<dbReference type="PANTHER" id="PTHR22763">
    <property type="entry name" value="RING ZINC FINGER PROTEIN"/>
    <property type="match status" value="1"/>
</dbReference>
<evidence type="ECO:0000259" key="17">
    <source>
        <dbReference type="PROSITE" id="PS50089"/>
    </source>
</evidence>
<feature type="region of interest" description="Disordered" evidence="15">
    <location>
        <begin position="532"/>
        <end position="557"/>
    </location>
</feature>
<feature type="compositionally biased region" description="Low complexity" evidence="15">
    <location>
        <begin position="532"/>
        <end position="551"/>
    </location>
</feature>
<evidence type="ECO:0000256" key="11">
    <source>
        <dbReference type="ARBA" id="ARBA00022833"/>
    </source>
</evidence>
<dbReference type="Proteomes" id="UP000827549">
    <property type="component" value="Chromosome 2"/>
</dbReference>
<feature type="transmembrane region" description="Helical" evidence="16">
    <location>
        <begin position="574"/>
        <end position="600"/>
    </location>
</feature>
<dbReference type="InterPro" id="IPR001841">
    <property type="entry name" value="Znf_RING"/>
</dbReference>
<organism evidence="18 19">
    <name type="scientific">Vanrija pseudolonga</name>
    <dbReference type="NCBI Taxonomy" id="143232"/>
    <lineage>
        <taxon>Eukaryota</taxon>
        <taxon>Fungi</taxon>
        <taxon>Dikarya</taxon>
        <taxon>Basidiomycota</taxon>
        <taxon>Agaricomycotina</taxon>
        <taxon>Tremellomycetes</taxon>
        <taxon>Trichosporonales</taxon>
        <taxon>Trichosporonaceae</taxon>
        <taxon>Vanrija</taxon>
    </lineage>
</organism>
<feature type="transmembrane region" description="Helical" evidence="16">
    <location>
        <begin position="488"/>
        <end position="508"/>
    </location>
</feature>
<keyword evidence="9 14" id="KW-0863">Zinc-finger</keyword>
<gene>
    <name evidence="18" type="primary">dsc1_1</name>
    <name evidence="18" type="ORF">LOC62_02G003282</name>
</gene>
<evidence type="ECO:0000256" key="15">
    <source>
        <dbReference type="SAM" id="MobiDB-lite"/>
    </source>
</evidence>
<evidence type="ECO:0000313" key="19">
    <source>
        <dbReference type="Proteomes" id="UP000827549"/>
    </source>
</evidence>
<keyword evidence="8" id="KW-0732">Signal</keyword>
<feature type="transmembrane region" description="Helical" evidence="16">
    <location>
        <begin position="620"/>
        <end position="642"/>
    </location>
</feature>
<name>A0AAF1BGH1_9TREE</name>